<organism evidence="2 3">
    <name type="scientific">Chlamydomonas eustigma</name>
    <dbReference type="NCBI Taxonomy" id="1157962"/>
    <lineage>
        <taxon>Eukaryota</taxon>
        <taxon>Viridiplantae</taxon>
        <taxon>Chlorophyta</taxon>
        <taxon>core chlorophytes</taxon>
        <taxon>Chlorophyceae</taxon>
        <taxon>CS clade</taxon>
        <taxon>Chlamydomonadales</taxon>
        <taxon>Chlamydomonadaceae</taxon>
        <taxon>Chlamydomonas</taxon>
    </lineage>
</organism>
<comment type="caution">
    <text evidence="2">The sequence shown here is derived from an EMBL/GenBank/DDBJ whole genome shotgun (WGS) entry which is preliminary data.</text>
</comment>
<feature type="compositionally biased region" description="Low complexity" evidence="1">
    <location>
        <begin position="1109"/>
        <end position="1127"/>
    </location>
</feature>
<gene>
    <name evidence="2" type="ORF">CEUSTIGMA_g3270.t1</name>
</gene>
<feature type="region of interest" description="Disordered" evidence="1">
    <location>
        <begin position="343"/>
        <end position="388"/>
    </location>
</feature>
<protein>
    <submittedName>
        <fullName evidence="2">Uncharacterized protein</fullName>
    </submittedName>
</protein>
<feature type="compositionally biased region" description="Basic and acidic residues" evidence="1">
    <location>
        <begin position="244"/>
        <end position="255"/>
    </location>
</feature>
<evidence type="ECO:0000256" key="1">
    <source>
        <dbReference type="SAM" id="MobiDB-lite"/>
    </source>
</evidence>
<name>A0A250WYA7_9CHLO</name>
<evidence type="ECO:0000313" key="3">
    <source>
        <dbReference type="Proteomes" id="UP000232323"/>
    </source>
</evidence>
<dbReference type="Proteomes" id="UP000232323">
    <property type="component" value="Unassembled WGS sequence"/>
</dbReference>
<sequence length="1399" mass="149064">MTSLSFRLADGEDHARMDMIYKDNAQWMGTSGPCLQAEQMLHLLRGTTLCLQIYLMQTVQSFRFLNQRWSKGLSKLPAEMLTLLRFIGSRPVLSYLLNNPARVPEPRLDGTEDTWRHQFHTTAKHLHNLCHKFLGLRGSSLLQSPEDDIFLSCQGLAADFLLHLHNGMSRDAGLYSLNSKALPIHLPSLMVALHNIPILTSAPLSTRSNTYLSIIRILSGAVRKLVTGVQKGHMSPPQLQRHASLRESHQGERHSVTATSPARQQLRLLHTLVRQASRVALDLTEACKQVSREASGPTFQVQQAVLTLLFAAITVCKRSVSSASNFGFRATAAAAAAEANGSTASLDTSVHSVEEGDPIPPRANNTRYEKGSHLEDISSQSSAAATDCAPRTSHVHSLPVLEPLQVPPLPPSPATPQVQVLLLVSMHLLPHLCSSTCAAMLQSLHAITTAAKKLLLPVNQAGSKTRETLGKVALVTACQGLTQVASNMLSSLLLMCQAASTHLPASDPAMLMQRSSPDADGRPGHNCFGYAMETPSPPAGSALASGEVPLPLPLLLLMVMVMTNAGVAGTLKMLVSTTKRLIELDLGVSLDDVDNLTLFDCIKETCQKAAYTLITPLLVTVDALVQLAAGASKEVTCSMDDISMEPTRNDLRSSGASHAAQSSGASYAAASGCAPPRSRDEVSDALVLCCSWCASILRSGALQTAGMAAGLAVELREQQLGGDAMRCHELREQQLGGDAMRYHELREQQLGGDAMRCHELREQQLGGDAMRYHELREQQLGGDAMRCHELREQQLGGDAMRCHELREQQLGGDAMRCHELREQQLGGDAMRCHENPIPYSQACTRILCSVVTCLTALRNSASRSKRSGGVGGGDDTAAALRDRLLVEVEDNAFQVAIEAARFAAAAAAAAGQEDVSRHLGNPGFQNLSNMDHGLSPAVGSLTKKAGLYIIEDLGEKDKKLLNIRLHQATRRRPGTREEAKGAASVLAALSSGQHGRQQQQQQQHAASMLNSCHSNSAASADHEDMAVGGTEEATRVAVDSSQCNVHLQLTTVAERLVSLAGHLADASKLLMQLSSCSNVPSYPTAENEGLTTLIADDRHDTSDRMSMDTSAPGGRPSSAPGGRPTSSLSSPIVLQDELHPTCASSALCDHEDLSNEGCSEQKAGVPLPQQAAASCPSVAAVHQDDNPLFPVSGSSSSSSSPQAVLTAVSASSELLCHQDTSTASCNYVHNLQTLCSNWGLLHSHVTTLMHIPGEHCCSQRCSQGVSPPGLASTAKAAEVGIPLQPVDRQQQQEHMLVAEGNDMSGSGGGVQCIEGCGAWYCCHACQDRERIEHQKACHRRGGGVQQQHVGSTTAIQQQQASSSAAAAMSCNNASAEAAGSRVTVVLAEGSSVNALYNME</sequence>
<dbReference type="EMBL" id="BEGY01000014">
    <property type="protein sequence ID" value="GAX75827.1"/>
    <property type="molecule type" value="Genomic_DNA"/>
</dbReference>
<accession>A0A250WYA7</accession>
<feature type="compositionally biased region" description="Basic and acidic residues" evidence="1">
    <location>
        <begin position="367"/>
        <end position="376"/>
    </location>
</feature>
<reference evidence="2 3" key="1">
    <citation type="submission" date="2017-08" db="EMBL/GenBank/DDBJ databases">
        <title>Acidophilic green algal genome provides insights into adaptation to an acidic environment.</title>
        <authorList>
            <person name="Hirooka S."/>
            <person name="Hirose Y."/>
            <person name="Kanesaki Y."/>
            <person name="Higuchi S."/>
            <person name="Fujiwara T."/>
            <person name="Onuma R."/>
            <person name="Era A."/>
            <person name="Ohbayashi R."/>
            <person name="Uzuka A."/>
            <person name="Nozaki H."/>
            <person name="Yoshikawa H."/>
            <person name="Miyagishima S.Y."/>
        </authorList>
    </citation>
    <scope>NUCLEOTIDE SEQUENCE [LARGE SCALE GENOMIC DNA]</scope>
    <source>
        <strain evidence="2 3">NIES-2499</strain>
    </source>
</reference>
<feature type="compositionally biased region" description="Low complexity" evidence="1">
    <location>
        <begin position="989"/>
        <end position="1003"/>
    </location>
</feature>
<feature type="compositionally biased region" description="Basic and acidic residues" evidence="1">
    <location>
        <begin position="1095"/>
        <end position="1106"/>
    </location>
</feature>
<feature type="region of interest" description="Disordered" evidence="1">
    <location>
        <begin position="989"/>
        <end position="1009"/>
    </location>
</feature>
<feature type="region of interest" description="Disordered" evidence="1">
    <location>
        <begin position="231"/>
        <end position="261"/>
    </location>
</feature>
<evidence type="ECO:0000313" key="2">
    <source>
        <dbReference type="EMBL" id="GAX75827.1"/>
    </source>
</evidence>
<feature type="region of interest" description="Disordered" evidence="1">
    <location>
        <begin position="1094"/>
        <end position="1129"/>
    </location>
</feature>
<keyword evidence="3" id="KW-1185">Reference proteome</keyword>
<proteinExistence type="predicted"/>